<evidence type="ECO:0000256" key="1">
    <source>
        <dbReference type="ARBA" id="ARBA00093458"/>
    </source>
</evidence>
<protein>
    <submittedName>
        <fullName evidence="3">Serine-threonine protein kinase 19-domain-containing protein</fullName>
    </submittedName>
</protein>
<keyword evidence="3" id="KW-0808">Transferase</keyword>
<dbReference type="GO" id="GO:0016301">
    <property type="term" value="F:kinase activity"/>
    <property type="evidence" value="ECO:0007669"/>
    <property type="project" value="UniProtKB-KW"/>
</dbReference>
<reference evidence="3" key="1">
    <citation type="journal article" date="2021" name="Nat. Commun.">
        <title>Genetic determinants of endophytism in the Arabidopsis root mycobiome.</title>
        <authorList>
            <person name="Mesny F."/>
            <person name="Miyauchi S."/>
            <person name="Thiergart T."/>
            <person name="Pickel B."/>
            <person name="Atanasova L."/>
            <person name="Karlsson M."/>
            <person name="Huettel B."/>
            <person name="Barry K.W."/>
            <person name="Haridas S."/>
            <person name="Chen C."/>
            <person name="Bauer D."/>
            <person name="Andreopoulos W."/>
            <person name="Pangilinan J."/>
            <person name="LaButti K."/>
            <person name="Riley R."/>
            <person name="Lipzen A."/>
            <person name="Clum A."/>
            <person name="Drula E."/>
            <person name="Henrissat B."/>
            <person name="Kohler A."/>
            <person name="Grigoriev I.V."/>
            <person name="Martin F.M."/>
            <person name="Hacquard S."/>
        </authorList>
    </citation>
    <scope>NUCLEOTIDE SEQUENCE</scope>
    <source>
        <strain evidence="3">MPI-CAGE-CH-0235</strain>
    </source>
</reference>
<sequence>MPQSIRSILGKTNRVRKPSRPTPAKGATSPSPRKARKANDKDDELFQEKLEDLGLDELNFNDLTSRDVVQAMRYIRNRMLTPVPPKGFNSVRTAELLNYRLAMPPIVTASHLSAILHSPTAVERELVELIGKGVIRKIRVDKGTAMGVALIETSDYESMVRKAGLQDSTQEAFLSFLRGNPSAQTITKHTLTSAQEDELIRARFLTSAQATSTTDRLRLRPEDRTTMTSLDRVSQFASGTMSAVGGHNVIHLAGGGGGAPTLTRAGSSSDAAAHLRIAVPGHGQYMELAGDALAWLRQALGRTRWGEAPESYLRERFEGAGLYGPRWRDRWGVEWEWLLGQAVGLGMVEVFKTGSVGRGVRALA</sequence>
<dbReference type="InterPro" id="IPR018865">
    <property type="entry name" value="STK19-like"/>
</dbReference>
<comment type="caution">
    <text evidence="3">The sequence shown here is derived from an EMBL/GenBank/DDBJ whole genome shotgun (WGS) entry which is preliminary data.</text>
</comment>
<keyword evidence="3" id="KW-0418">Kinase</keyword>
<dbReference type="PANTHER" id="PTHR15243">
    <property type="entry name" value="SERINE/THREONINE-PROTEIN KINASE 19"/>
    <property type="match status" value="1"/>
</dbReference>
<comment type="similarity">
    <text evidence="1">Belongs to the STK19 family.</text>
</comment>
<proteinExistence type="inferred from homology"/>
<dbReference type="OrthoDB" id="3980126at2759"/>
<name>A0A8K0WWG7_9HYPO</name>
<evidence type="ECO:0000313" key="3">
    <source>
        <dbReference type="EMBL" id="KAH7328662.1"/>
    </source>
</evidence>
<keyword evidence="4" id="KW-1185">Reference proteome</keyword>
<dbReference type="Proteomes" id="UP000813444">
    <property type="component" value="Unassembled WGS sequence"/>
</dbReference>
<dbReference type="GO" id="GO:0046579">
    <property type="term" value="P:positive regulation of Ras protein signal transduction"/>
    <property type="evidence" value="ECO:0007669"/>
    <property type="project" value="TreeGrafter"/>
</dbReference>
<dbReference type="AlphaFoldDB" id="A0A8K0WWG7"/>
<gene>
    <name evidence="3" type="ORF">B0I35DRAFT_403994</name>
</gene>
<evidence type="ECO:0000256" key="2">
    <source>
        <dbReference type="SAM" id="MobiDB-lite"/>
    </source>
</evidence>
<organism evidence="3 4">
    <name type="scientific">Stachybotrys elegans</name>
    <dbReference type="NCBI Taxonomy" id="80388"/>
    <lineage>
        <taxon>Eukaryota</taxon>
        <taxon>Fungi</taxon>
        <taxon>Dikarya</taxon>
        <taxon>Ascomycota</taxon>
        <taxon>Pezizomycotina</taxon>
        <taxon>Sordariomycetes</taxon>
        <taxon>Hypocreomycetidae</taxon>
        <taxon>Hypocreales</taxon>
        <taxon>Stachybotryaceae</taxon>
        <taxon>Stachybotrys</taxon>
    </lineage>
</organism>
<dbReference type="PANTHER" id="PTHR15243:SF0">
    <property type="entry name" value="SERINE_THREONINE-PROTEIN KINASE 19"/>
    <property type="match status" value="1"/>
</dbReference>
<dbReference type="EMBL" id="JAGPNK010000001">
    <property type="protein sequence ID" value="KAH7328662.1"/>
    <property type="molecule type" value="Genomic_DNA"/>
</dbReference>
<accession>A0A8K0WWG7</accession>
<feature type="region of interest" description="Disordered" evidence="2">
    <location>
        <begin position="1"/>
        <end position="42"/>
    </location>
</feature>
<dbReference type="Pfam" id="PF10494">
    <property type="entry name" value="Stk19"/>
    <property type="match status" value="1"/>
</dbReference>
<evidence type="ECO:0000313" key="4">
    <source>
        <dbReference type="Proteomes" id="UP000813444"/>
    </source>
</evidence>